<accession>A0ABU1WR09</accession>
<dbReference type="InterPro" id="IPR023393">
    <property type="entry name" value="START-like_dom_sf"/>
</dbReference>
<name>A0ABU1WR09_9BURK</name>
<organism evidence="3 4">
    <name type="scientific">Hydrogenophaga palleronii</name>
    <dbReference type="NCBI Taxonomy" id="65655"/>
    <lineage>
        <taxon>Bacteria</taxon>
        <taxon>Pseudomonadati</taxon>
        <taxon>Pseudomonadota</taxon>
        <taxon>Betaproteobacteria</taxon>
        <taxon>Burkholderiales</taxon>
        <taxon>Comamonadaceae</taxon>
        <taxon>Hydrogenophaga</taxon>
    </lineage>
</organism>
<dbReference type="Proteomes" id="UP001265700">
    <property type="component" value="Unassembled WGS sequence"/>
</dbReference>
<reference evidence="3 4" key="1">
    <citation type="submission" date="2023-07" db="EMBL/GenBank/DDBJ databases">
        <title>Sorghum-associated microbial communities from plants grown in Nebraska, USA.</title>
        <authorList>
            <person name="Schachtman D."/>
        </authorList>
    </citation>
    <scope>NUCLEOTIDE SEQUENCE [LARGE SCALE GENOMIC DNA]</scope>
    <source>
        <strain evidence="3 4">4249</strain>
    </source>
</reference>
<evidence type="ECO:0000256" key="1">
    <source>
        <dbReference type="ARBA" id="ARBA00006817"/>
    </source>
</evidence>
<evidence type="ECO:0000259" key="2">
    <source>
        <dbReference type="Pfam" id="PF08327"/>
    </source>
</evidence>
<sequence length="158" mass="17521">MTTPSQASPEPVAQRSDMRSRLIAATPAQVFSAMSQAARVARWWGPAGFSSTIHEFDFRPGGDWRLTLHGPDGTDYPNHNRFARIEPDHLLVIDHPSTDHHFVLTLELAPEAGGTRVHWCQTFDTTEHHAAIADFVASANEQNLDRLVAEVARDPFGD</sequence>
<dbReference type="SUPFAM" id="SSF55961">
    <property type="entry name" value="Bet v1-like"/>
    <property type="match status" value="1"/>
</dbReference>
<comment type="similarity">
    <text evidence="1">Belongs to the AHA1 family.</text>
</comment>
<proteinExistence type="inferred from homology"/>
<protein>
    <submittedName>
        <fullName evidence="3">Uncharacterized protein YndB with AHSA1/START domain</fullName>
    </submittedName>
</protein>
<dbReference type="Gene3D" id="3.30.530.20">
    <property type="match status" value="1"/>
</dbReference>
<dbReference type="InterPro" id="IPR013538">
    <property type="entry name" value="ASHA1/2-like_C"/>
</dbReference>
<comment type="caution">
    <text evidence="3">The sequence shown here is derived from an EMBL/GenBank/DDBJ whole genome shotgun (WGS) entry which is preliminary data.</text>
</comment>
<dbReference type="Pfam" id="PF08327">
    <property type="entry name" value="AHSA1"/>
    <property type="match status" value="1"/>
</dbReference>
<dbReference type="EMBL" id="JAVDWU010000008">
    <property type="protein sequence ID" value="MDR7151740.1"/>
    <property type="molecule type" value="Genomic_DNA"/>
</dbReference>
<keyword evidence="4" id="KW-1185">Reference proteome</keyword>
<feature type="domain" description="Activator of Hsp90 ATPase homologue 1/2-like C-terminal" evidence="2">
    <location>
        <begin position="25"/>
        <end position="151"/>
    </location>
</feature>
<dbReference type="CDD" id="cd08894">
    <property type="entry name" value="SRPBCC_CalC_Aha1-like_1"/>
    <property type="match status" value="1"/>
</dbReference>
<evidence type="ECO:0000313" key="3">
    <source>
        <dbReference type="EMBL" id="MDR7151740.1"/>
    </source>
</evidence>
<dbReference type="RefSeq" id="WP_310319677.1">
    <property type="nucleotide sequence ID" value="NZ_JAVDWU010000008.1"/>
</dbReference>
<evidence type="ECO:0000313" key="4">
    <source>
        <dbReference type="Proteomes" id="UP001265700"/>
    </source>
</evidence>
<gene>
    <name evidence="3" type="ORF">J2W49_003716</name>
</gene>